<gene>
    <name evidence="2" type="ORF">B0680_08080</name>
</gene>
<evidence type="ECO:0000313" key="3">
    <source>
        <dbReference type="Proteomes" id="UP000189800"/>
    </source>
</evidence>
<keyword evidence="1" id="KW-1133">Transmembrane helix</keyword>
<reference evidence="2 3" key="1">
    <citation type="submission" date="2017-02" db="EMBL/GenBank/DDBJ databases">
        <title>Draft genome sequence of Moraxella pluranimalium CCUG 54913T type strain.</title>
        <authorList>
            <person name="Salva-Serra F."/>
            <person name="Engstrom-Jakobsson H."/>
            <person name="Thorell K."/>
            <person name="Jaen-Luchoro D."/>
            <person name="Gonzales-Siles L."/>
            <person name="Karlsson R."/>
            <person name="Yazdan S."/>
            <person name="Boulund F."/>
            <person name="Johnning A."/>
            <person name="Engstrand L."/>
            <person name="Kristiansson E."/>
            <person name="Moore E."/>
        </authorList>
    </citation>
    <scope>NUCLEOTIDE SEQUENCE [LARGE SCALE GENOMIC DNA]</scope>
    <source>
        <strain evidence="2 3">CCUG 54913</strain>
    </source>
</reference>
<dbReference type="EMBL" id="MUYU01000019">
    <property type="protein sequence ID" value="OOS23112.1"/>
    <property type="molecule type" value="Genomic_DNA"/>
</dbReference>
<dbReference type="AlphaFoldDB" id="A0A1T0CL83"/>
<feature type="transmembrane region" description="Helical" evidence="1">
    <location>
        <begin position="6"/>
        <end position="25"/>
    </location>
</feature>
<dbReference type="RefSeq" id="WP_078254602.1">
    <property type="nucleotide sequence ID" value="NZ_MUYU01000019.1"/>
</dbReference>
<sequence length="199" mass="21726">MDLSSGAIATLVVLGVAGFAIGNFMGARPKAYETRVADFRLMARQFGIYPKLVACPTWLTARYDAMRTAKSSDASLPSTKKTTPMIAQYSLVMDELSLPMAQYLAHDGVWQLMDIGVVNTPKGERQVRVLDGVPIELPDSIGGCVLGLSIKANTIALYWLDDKYQFSHKAHKLDKAQATADLTAMQASLQAWAMRVQQA</sequence>
<dbReference type="STRING" id="470453.B0680_08080"/>
<keyword evidence="1" id="KW-0472">Membrane</keyword>
<evidence type="ECO:0000313" key="2">
    <source>
        <dbReference type="EMBL" id="OOS23112.1"/>
    </source>
</evidence>
<keyword evidence="3" id="KW-1185">Reference proteome</keyword>
<comment type="caution">
    <text evidence="2">The sequence shown here is derived from an EMBL/GenBank/DDBJ whole genome shotgun (WGS) entry which is preliminary data.</text>
</comment>
<evidence type="ECO:0000256" key="1">
    <source>
        <dbReference type="SAM" id="Phobius"/>
    </source>
</evidence>
<proteinExistence type="predicted"/>
<dbReference type="OrthoDB" id="6709940at2"/>
<dbReference type="Proteomes" id="UP000189800">
    <property type="component" value="Unassembled WGS sequence"/>
</dbReference>
<keyword evidence="1" id="KW-0812">Transmembrane</keyword>
<accession>A0A1T0CL83</accession>
<protein>
    <submittedName>
        <fullName evidence="2">Uncharacterized protein</fullName>
    </submittedName>
</protein>
<name>A0A1T0CL83_9GAMM</name>
<organism evidence="2 3">
    <name type="scientific">Moraxella pluranimalium</name>
    <dbReference type="NCBI Taxonomy" id="470453"/>
    <lineage>
        <taxon>Bacteria</taxon>
        <taxon>Pseudomonadati</taxon>
        <taxon>Pseudomonadota</taxon>
        <taxon>Gammaproteobacteria</taxon>
        <taxon>Moraxellales</taxon>
        <taxon>Moraxellaceae</taxon>
        <taxon>Moraxella</taxon>
    </lineage>
</organism>